<dbReference type="Proteomes" id="UP001412239">
    <property type="component" value="Unassembled WGS sequence"/>
</dbReference>
<feature type="region of interest" description="Disordered" evidence="1">
    <location>
        <begin position="31"/>
        <end position="60"/>
    </location>
</feature>
<evidence type="ECO:0000256" key="2">
    <source>
        <dbReference type="SAM" id="SignalP"/>
    </source>
</evidence>
<feature type="domain" description="FAS1" evidence="3">
    <location>
        <begin position="360"/>
        <end position="479"/>
    </location>
</feature>
<dbReference type="AlphaFoldDB" id="A0A292PWD9"/>
<dbReference type="PROSITE" id="PS50213">
    <property type="entry name" value="FAS1"/>
    <property type="match status" value="1"/>
</dbReference>
<feature type="signal peptide" evidence="2">
    <location>
        <begin position="1"/>
        <end position="19"/>
    </location>
</feature>
<dbReference type="EMBL" id="LN891033">
    <property type="protein sequence ID" value="CUS11025.1"/>
    <property type="molecule type" value="Genomic_DNA"/>
</dbReference>
<dbReference type="InterPro" id="IPR036378">
    <property type="entry name" value="FAS1_dom_sf"/>
</dbReference>
<feature type="chain" id="PRO_5012290614" description="FAS1 domain-containing protein" evidence="2">
    <location>
        <begin position="20"/>
        <end position="522"/>
    </location>
</feature>
<evidence type="ECO:0000259" key="3">
    <source>
        <dbReference type="PROSITE" id="PS50213"/>
    </source>
</evidence>
<organism evidence="4 5">
    <name type="scientific">Tuber aestivum</name>
    <name type="common">summer truffle</name>
    <dbReference type="NCBI Taxonomy" id="59557"/>
    <lineage>
        <taxon>Eukaryota</taxon>
        <taxon>Fungi</taxon>
        <taxon>Dikarya</taxon>
        <taxon>Ascomycota</taxon>
        <taxon>Pezizomycotina</taxon>
        <taxon>Pezizomycetes</taxon>
        <taxon>Pezizales</taxon>
        <taxon>Tuberaceae</taxon>
        <taxon>Tuber</taxon>
    </lineage>
</organism>
<keyword evidence="5" id="KW-1185">Reference proteome</keyword>
<sequence length="522" mass="54990">MLIFLFLLPLAAHMGNAQADPNHLPRLRARQNTANSTASRPTSTRTSASPTRAGSCTSQGWASCGSVCIDVAKGATCCDTRASYWCMPGTSCLFNGICCPNKVDRGACASISSLQLLGNIGSSTSVALKKTSPSSVKNTKVPTSFPTVDEDMVAPKKAAPSTTTYGPITATVGDNPVTLAFSGEVLPLQTVANHKPVPGRFKDAVLAALAGDPDTNAFGDLLAQAPSVFEGLEEGKEYYLFAPTTRFVVDFLMGLQDHPPGLVPRKVFADPNLSHQFAEKPKDGPDIKRVSTTLKTALVGKTKYADLGEGESARVVSNPTGSGDGSVEIVSGLGHSTLVHPDEILFEGGVIMKCDGFFTLPRAIETVFAGTSGRLWSTALQKADMLKEISGKSKVTIFAVQDSALDENEDLPGSDLSRYIHDGLSYTPGMSDQPCLPTRDGGSIRITTEGDDRFVNGIRISTSNVLAKNGVIHYLEGKIPRADKCPDPQKDPTDDSASSAVPLSMLTVLGLSAASLAMYLGV</sequence>
<evidence type="ECO:0000313" key="5">
    <source>
        <dbReference type="Proteomes" id="UP001412239"/>
    </source>
</evidence>
<gene>
    <name evidence="4" type="ORF">GSTUAT00004892001</name>
</gene>
<keyword evidence="2" id="KW-0732">Signal</keyword>
<proteinExistence type="predicted"/>
<evidence type="ECO:0000313" key="4">
    <source>
        <dbReference type="EMBL" id="CUS11025.1"/>
    </source>
</evidence>
<reference evidence="4" key="1">
    <citation type="submission" date="2015-10" db="EMBL/GenBank/DDBJ databases">
        <authorList>
            <person name="Regsiter A."/>
            <person name="william w."/>
        </authorList>
    </citation>
    <scope>NUCLEOTIDE SEQUENCE</scope>
    <source>
        <strain evidence="4">Montdore</strain>
    </source>
</reference>
<dbReference type="Pfam" id="PF02469">
    <property type="entry name" value="Fasciclin"/>
    <property type="match status" value="1"/>
</dbReference>
<protein>
    <recommendedName>
        <fullName evidence="3">FAS1 domain-containing protein</fullName>
    </recommendedName>
</protein>
<dbReference type="SUPFAM" id="SSF82153">
    <property type="entry name" value="FAS1 domain"/>
    <property type="match status" value="1"/>
</dbReference>
<dbReference type="InterPro" id="IPR000782">
    <property type="entry name" value="FAS1_domain"/>
</dbReference>
<name>A0A292PWD9_9PEZI</name>
<evidence type="ECO:0000256" key="1">
    <source>
        <dbReference type="SAM" id="MobiDB-lite"/>
    </source>
</evidence>
<dbReference type="Gene3D" id="2.30.180.10">
    <property type="entry name" value="FAS1 domain"/>
    <property type="match status" value="1"/>
</dbReference>
<accession>A0A292PWD9</accession>
<feature type="compositionally biased region" description="Low complexity" evidence="1">
    <location>
        <begin position="32"/>
        <end position="53"/>
    </location>
</feature>